<sequence>MVFLHQFLFCSLSKSRLIGTGAEKGKYHYAKFVAKTLLKLLYLLWINFHQTLFTAYNKNSETIH</sequence>
<dbReference type="Proteomes" id="UP000065533">
    <property type="component" value="Chromosome"/>
</dbReference>
<organism evidence="1 2">
    <name type="scientific">Planococcus kocurii</name>
    <dbReference type="NCBI Taxonomy" id="1374"/>
    <lineage>
        <taxon>Bacteria</taxon>
        <taxon>Bacillati</taxon>
        <taxon>Bacillota</taxon>
        <taxon>Bacilli</taxon>
        <taxon>Bacillales</taxon>
        <taxon>Caryophanaceae</taxon>
        <taxon>Planococcus</taxon>
    </lineage>
</organism>
<protein>
    <submittedName>
        <fullName evidence="1">Uncharacterized protein</fullName>
    </submittedName>
</protein>
<reference evidence="1" key="1">
    <citation type="submission" date="2016-01" db="EMBL/GenBank/DDBJ databases">
        <title>Complete genome of Planococcus kocurri type strain.</title>
        <authorList>
            <person name="See-Too W.S."/>
        </authorList>
    </citation>
    <scope>NUCLEOTIDE SEQUENCE [LARGE SCALE GENOMIC DNA]</scope>
    <source>
        <strain evidence="1">ATCC 43650</strain>
    </source>
</reference>
<dbReference type="EMBL" id="CP013661">
    <property type="protein sequence ID" value="ALS77344.1"/>
    <property type="molecule type" value="Genomic_DNA"/>
</dbReference>
<accession>A0ABM5WSX9</accession>
<evidence type="ECO:0000313" key="2">
    <source>
        <dbReference type="Proteomes" id="UP000065533"/>
    </source>
</evidence>
<name>A0ABM5WSX9_9BACL</name>
<proteinExistence type="predicted"/>
<evidence type="ECO:0000313" key="1">
    <source>
        <dbReference type="EMBL" id="ALS77344.1"/>
    </source>
</evidence>
<gene>
    <name evidence="1" type="ORF">AUO94_01205</name>
</gene>
<keyword evidence="2" id="KW-1185">Reference proteome</keyword>